<dbReference type="InterPro" id="IPR002213">
    <property type="entry name" value="UDP_glucos_trans"/>
</dbReference>
<dbReference type="PANTHER" id="PTHR48043">
    <property type="entry name" value="EG:EG0003.4 PROTEIN-RELATED"/>
    <property type="match status" value="1"/>
</dbReference>
<accession>A0A9N9RXJ7</accession>
<dbReference type="AlphaFoldDB" id="A0A9N9RXJ7"/>
<dbReference type="Gene3D" id="3.40.50.2000">
    <property type="entry name" value="Glycogen Phosphorylase B"/>
    <property type="match status" value="1"/>
</dbReference>
<keyword evidence="4" id="KW-0812">Transmembrane</keyword>
<keyword evidence="4" id="KW-0472">Membrane</keyword>
<organism evidence="5 6">
    <name type="scientific">Chironomus riparius</name>
    <dbReference type="NCBI Taxonomy" id="315576"/>
    <lineage>
        <taxon>Eukaryota</taxon>
        <taxon>Metazoa</taxon>
        <taxon>Ecdysozoa</taxon>
        <taxon>Arthropoda</taxon>
        <taxon>Hexapoda</taxon>
        <taxon>Insecta</taxon>
        <taxon>Pterygota</taxon>
        <taxon>Neoptera</taxon>
        <taxon>Endopterygota</taxon>
        <taxon>Diptera</taxon>
        <taxon>Nematocera</taxon>
        <taxon>Chironomoidea</taxon>
        <taxon>Chironomidae</taxon>
        <taxon>Chironominae</taxon>
        <taxon>Chironomus</taxon>
    </lineage>
</organism>
<reference evidence="5" key="1">
    <citation type="submission" date="2022-01" db="EMBL/GenBank/DDBJ databases">
        <authorList>
            <person name="King R."/>
        </authorList>
    </citation>
    <scope>NUCLEOTIDE SEQUENCE</scope>
</reference>
<dbReference type="InterPro" id="IPR050271">
    <property type="entry name" value="UDP-glycosyltransferase"/>
</dbReference>
<dbReference type="Pfam" id="PF00201">
    <property type="entry name" value="UDPGT"/>
    <property type="match status" value="1"/>
</dbReference>
<dbReference type="SUPFAM" id="SSF53756">
    <property type="entry name" value="UDP-Glycosyltransferase/glycogen phosphorylase"/>
    <property type="match status" value="1"/>
</dbReference>
<reference evidence="5" key="2">
    <citation type="submission" date="2022-10" db="EMBL/GenBank/DDBJ databases">
        <authorList>
            <consortium name="ENA_rothamsted_submissions"/>
            <consortium name="culmorum"/>
            <person name="King R."/>
        </authorList>
    </citation>
    <scope>NUCLEOTIDE SEQUENCE</scope>
</reference>
<gene>
    <name evidence="5" type="ORF">CHIRRI_LOCUS7867</name>
</gene>
<dbReference type="GO" id="GO:0008194">
    <property type="term" value="F:UDP-glycosyltransferase activity"/>
    <property type="evidence" value="ECO:0007669"/>
    <property type="project" value="InterPro"/>
</dbReference>
<dbReference type="PANTHER" id="PTHR48043:SF145">
    <property type="entry name" value="FI06409P-RELATED"/>
    <property type="match status" value="1"/>
</dbReference>
<evidence type="ECO:0000256" key="3">
    <source>
        <dbReference type="ARBA" id="ARBA00022679"/>
    </source>
</evidence>
<keyword evidence="2" id="KW-0328">Glycosyltransferase</keyword>
<evidence type="ECO:0008006" key="7">
    <source>
        <dbReference type="Google" id="ProtNLM"/>
    </source>
</evidence>
<evidence type="ECO:0000313" key="6">
    <source>
        <dbReference type="Proteomes" id="UP001153620"/>
    </source>
</evidence>
<dbReference type="EMBL" id="OU895878">
    <property type="protein sequence ID" value="CAG9804990.1"/>
    <property type="molecule type" value="Genomic_DNA"/>
</dbReference>
<keyword evidence="6" id="KW-1185">Reference proteome</keyword>
<keyword evidence="4" id="KW-1133">Transmembrane helix</keyword>
<keyword evidence="3" id="KW-0808">Transferase</keyword>
<evidence type="ECO:0000256" key="2">
    <source>
        <dbReference type="ARBA" id="ARBA00022676"/>
    </source>
</evidence>
<evidence type="ECO:0000256" key="1">
    <source>
        <dbReference type="ARBA" id="ARBA00009995"/>
    </source>
</evidence>
<name>A0A9N9RXJ7_9DIPT</name>
<dbReference type="FunFam" id="3.40.50.2000:FF:000050">
    <property type="entry name" value="UDP-glucuronosyltransferase"/>
    <property type="match status" value="1"/>
</dbReference>
<evidence type="ECO:0000256" key="4">
    <source>
        <dbReference type="SAM" id="Phobius"/>
    </source>
</evidence>
<sequence length="514" mass="59634">MELVQIFAVLYPILVSIESANILTITQYPYFSHQNFHHKIMELLLEQGHNITIFTTHSHDYGDNPNVTQYVFPESVKIHSQYTDMLMYKQKQLHYSEIIFKYEIKAYYEASRKELEHPAIQSLIHNSSNYHFDLVIVECFVCPFFLMAEIFDCPLAYLSAIEPPNIFHSMIGNDVNPLKYSESTVLPSVHGKLTLYEKFRSIMFQFFYQEFIFNIYNSYKNVILRWEYMSHLGVKVALPPNDRYSLLILNTNHAVGHVRAMMPHSIQIGFFHIDKPKEIKDLKLMEFLDSSKKGVIIMVFGSTVNAKNLGTVVVRKFMNTFKTCNMSVLWKLEEVEDGLEVPSNVKIVSWLPLADALAHPNVKLLIFHGGIFSTYEAIDREVPMIVFPLAFDQPANARFLVEKGIAMEKDLNNFDESELSSAIQEMIKFKYVLNIRKVRSMAYNTPISSRDLIVWHVNNAIKNRIIYAKDFGIMCIFGSPLNHFLAYGALSFLLLCYLIWKIFSRNQKKCIKVD</sequence>
<feature type="transmembrane region" description="Helical" evidence="4">
    <location>
        <begin position="484"/>
        <end position="503"/>
    </location>
</feature>
<comment type="similarity">
    <text evidence="1">Belongs to the UDP-glycosyltransferase family.</text>
</comment>
<protein>
    <recommendedName>
        <fullName evidence="7">UDP-glucuronosyltransferase</fullName>
    </recommendedName>
</protein>
<proteinExistence type="inferred from homology"/>
<dbReference type="Proteomes" id="UP001153620">
    <property type="component" value="Chromosome 2"/>
</dbReference>
<evidence type="ECO:0000313" key="5">
    <source>
        <dbReference type="EMBL" id="CAG9804990.1"/>
    </source>
</evidence>
<dbReference type="OrthoDB" id="5835829at2759"/>
<dbReference type="CDD" id="cd03784">
    <property type="entry name" value="GT1_Gtf-like"/>
    <property type="match status" value="1"/>
</dbReference>